<accession>A0ACC2HYA6</accession>
<sequence>MFRATSRLLDCRVTFFTRSPCGLCDTAKTVVQSVNRIRPLQYEEINVMEPGQEKWKDVYEFDTPVNVRSTAQIEPGRGRFVSDAVLTANDLIPLGTVAMAPDPVVLNDTPNDLPIQSTSGRYWSTWLAKTMNTLQEASTIYKAFKRGGPAFGGWQMLPGTNHSRAIARSGVDWVCVDCEHGNIDDGEMHEAVIAIAREGVSPIVRIPANEAWMVKRALDAGAHGIVVPLIYTVEDAKRLVTSAKFPPEGNRGFGSPFSPHAFTGEALTEYLQTANASLQTIVQIETKSALESVKEIAAIPGVDCLLIGPFDLGNNIGRPILGEMHQELKDAIEKIKEAAHAEGKKVGIYCADGQQAHGYAERGFDFISVCTDFPAITATFAGAVKIAKGGAIEHDDGRVKGYDGSLITMRFLLTVLALSQLSHALLARLEVDDYGGRGRGLRRAAQNAAWNDVTAGLLTPKPKKPMPWWELPNTSNGEMNALTGQQLHPVHNDDVGHSGNGGADTRAGEQVCRIRQCRRGGILGKHYCGQHARCLQDYCQCDFGWKPASIIAAARGWSGLEALTVWTDVHDAGCTERCDNLSCSEVPQRDGCFDNQVKHEHGDKGKADRGQGGLQTDDLRLGALKAPGADVGVGR</sequence>
<proteinExistence type="predicted"/>
<dbReference type="Proteomes" id="UP001153331">
    <property type="component" value="Unassembled WGS sequence"/>
</dbReference>
<name>A0ACC2HYA6_9PLEO</name>
<dbReference type="EMBL" id="JAPHNI010000807">
    <property type="protein sequence ID" value="KAJ8108079.1"/>
    <property type="molecule type" value="Genomic_DNA"/>
</dbReference>
<gene>
    <name evidence="1" type="ORF">OPT61_g8423</name>
</gene>
<comment type="caution">
    <text evidence="1">The sequence shown here is derived from an EMBL/GenBank/DDBJ whole genome shotgun (WGS) entry which is preliminary data.</text>
</comment>
<evidence type="ECO:0000313" key="2">
    <source>
        <dbReference type="Proteomes" id="UP001153331"/>
    </source>
</evidence>
<reference evidence="1" key="1">
    <citation type="submission" date="2022-11" db="EMBL/GenBank/DDBJ databases">
        <title>Genome Sequence of Boeremia exigua.</title>
        <authorList>
            <person name="Buettner E."/>
        </authorList>
    </citation>
    <scope>NUCLEOTIDE SEQUENCE</scope>
    <source>
        <strain evidence="1">CU02</strain>
    </source>
</reference>
<protein>
    <submittedName>
        <fullName evidence="1">Uncharacterized protein</fullName>
    </submittedName>
</protein>
<organism evidence="1 2">
    <name type="scientific">Boeremia exigua</name>
    <dbReference type="NCBI Taxonomy" id="749465"/>
    <lineage>
        <taxon>Eukaryota</taxon>
        <taxon>Fungi</taxon>
        <taxon>Dikarya</taxon>
        <taxon>Ascomycota</taxon>
        <taxon>Pezizomycotina</taxon>
        <taxon>Dothideomycetes</taxon>
        <taxon>Pleosporomycetidae</taxon>
        <taxon>Pleosporales</taxon>
        <taxon>Pleosporineae</taxon>
        <taxon>Didymellaceae</taxon>
        <taxon>Boeremia</taxon>
    </lineage>
</organism>
<keyword evidence="2" id="KW-1185">Reference proteome</keyword>
<evidence type="ECO:0000313" key="1">
    <source>
        <dbReference type="EMBL" id="KAJ8108079.1"/>
    </source>
</evidence>